<dbReference type="InterPro" id="IPR019311">
    <property type="entry name" value="Fy-3"/>
</dbReference>
<dbReference type="GeneID" id="36374272"/>
<evidence type="ECO:0000313" key="2">
    <source>
        <dbReference type="Proteomes" id="UP000035682"/>
    </source>
</evidence>
<evidence type="ECO:0000313" key="4">
    <source>
        <dbReference type="WormBase" id="SRAE_1000018300"/>
    </source>
</evidence>
<dbReference type="AlphaFoldDB" id="A0A090L1B1"/>
<dbReference type="STRING" id="34506.A0A090L1B1"/>
<dbReference type="PANTHER" id="PTHR16525">
    <property type="entry name" value="PROTEIN C12ORF4"/>
    <property type="match status" value="1"/>
</dbReference>
<dbReference type="WormBase" id="SRAE_1000018300">
    <property type="protein sequence ID" value="SRP02063"/>
    <property type="gene ID" value="WBGene00256777"/>
</dbReference>
<evidence type="ECO:0000313" key="1">
    <source>
        <dbReference type="EMBL" id="CEF61907.1"/>
    </source>
</evidence>
<reference evidence="1 2" key="1">
    <citation type="submission" date="2014-09" db="EMBL/GenBank/DDBJ databases">
        <authorList>
            <person name="Martin A.A."/>
        </authorList>
    </citation>
    <scope>NUCLEOTIDE SEQUENCE</scope>
    <source>
        <strain evidence="2">ED321</strain>
        <strain evidence="1">ED321 Heterogonic</strain>
    </source>
</reference>
<dbReference type="EMBL" id="LN609528">
    <property type="protein sequence ID" value="CEF61907.1"/>
    <property type="molecule type" value="Genomic_DNA"/>
</dbReference>
<dbReference type="PANTHER" id="PTHR16525:SF0">
    <property type="entry name" value="PROTEIN C12ORF4"/>
    <property type="match status" value="1"/>
</dbReference>
<dbReference type="CTD" id="36374272"/>
<keyword evidence="2" id="KW-1185">Reference proteome</keyword>
<dbReference type="GO" id="GO:0005737">
    <property type="term" value="C:cytoplasm"/>
    <property type="evidence" value="ECO:0007669"/>
    <property type="project" value="TreeGrafter"/>
</dbReference>
<dbReference type="OMA" id="CKHKRSH"/>
<dbReference type="OrthoDB" id="415359at2759"/>
<accession>A0A090L1B1</accession>
<name>A0A090L1B1_STRRB</name>
<proteinExistence type="predicted"/>
<dbReference type="WBParaSite" id="SRAE_1000018300.1">
    <property type="protein sequence ID" value="SRAE_1000018300.1"/>
    <property type="gene ID" value="WBGene00256777"/>
</dbReference>
<sequence length="558" mass="64607">MFLDSDDNEINIITFTYSYKIFDSDNDKIVSLEISLPLDEYQTIDELATHLCIREAIPYCYHDDVLQKMTKFVQNYIEEYEAKKDDIILFESLKSNSVDWNGIAKELDKFIKISQNNGKTNEVTNDKISFEDRFQFVIQHGSKDQLSMVIKKEAKMAEEMGKLINDRDIEVEGLKKMCEEQINQYTSNSDTFNTDPYILTQLNEKLRSVNENYAHQVEELRERQKTEFRNMVKALYEIDQLPEKYVEELSLLSVTSPRKISTICNGNQVKTLEIFTVYLGAQLKSTHNVRIISCDNLSDLCTLTAKNIEDDSFFDSQRLNTLMHLYRRGQSAVMLLVDKDPFYHIHKRSNFFKICEASTELHFECLEKQLEEVKEIIQKVNVGRKERKKFADEYDEQIENNKVYDVNMLRSGDIYMTRHSNLSQTQVVFHVVADNDLESDDISSRHPILNGLRNGIRYSARYGITTISIPLLLVNQPQENMTITWCLKRAELVFKCIKGYLIEICNTGSSSSTPGGSTSHNTTYTINFILPNNLSKTVYSQIIDLFSSIFHLVPSVTI</sequence>
<dbReference type="RefSeq" id="XP_024501109.1">
    <property type="nucleotide sequence ID" value="XM_024646986.1"/>
</dbReference>
<organism evidence="1">
    <name type="scientific">Strongyloides ratti</name>
    <name type="common">Parasitic roundworm</name>
    <dbReference type="NCBI Taxonomy" id="34506"/>
    <lineage>
        <taxon>Eukaryota</taxon>
        <taxon>Metazoa</taxon>
        <taxon>Ecdysozoa</taxon>
        <taxon>Nematoda</taxon>
        <taxon>Chromadorea</taxon>
        <taxon>Rhabditida</taxon>
        <taxon>Tylenchina</taxon>
        <taxon>Panagrolaimomorpha</taxon>
        <taxon>Strongyloidoidea</taxon>
        <taxon>Strongyloididae</taxon>
        <taxon>Strongyloides</taxon>
    </lineage>
</organism>
<protein>
    <submittedName>
        <fullName evidence="3">Macro domain-containing protein</fullName>
    </submittedName>
</protein>
<gene>
    <name evidence="1 3 4" type="ORF">SRAE_1000018300</name>
</gene>
<dbReference type="Pfam" id="PF10154">
    <property type="entry name" value="Fy-3"/>
    <property type="match status" value="1"/>
</dbReference>
<evidence type="ECO:0000313" key="3">
    <source>
        <dbReference type="WBParaSite" id="SRAE_1000018300.1"/>
    </source>
</evidence>
<reference evidence="3" key="2">
    <citation type="submission" date="2020-12" db="UniProtKB">
        <authorList>
            <consortium name="WormBaseParasite"/>
        </authorList>
    </citation>
    <scope>IDENTIFICATION</scope>
</reference>
<dbReference type="Proteomes" id="UP000035682">
    <property type="component" value="Unplaced"/>
</dbReference>